<dbReference type="PANTHER" id="PTHR30485">
    <property type="entry name" value="NI/FE-HYDROGENASE 1 B-TYPE CYTOCHROME SUBUNIT"/>
    <property type="match status" value="1"/>
</dbReference>
<keyword evidence="4 6" id="KW-1133">Transmembrane helix</keyword>
<sequence length="283" mass="31276">MIEAGSRTERAAAATMGREPPTIVYRHGWPTRVWHWINVATLLVMLMSGLTIFNAHPRLYWGAYGANQDHAWLQIGATEAGGFLRVGSLSVETTGLLGRWTNAAGAEVNRAFPSWATIPSGYNLAVARHWHLFFAWIFAGGLALYALWSAASRHLTRDLLPTRAELAPARILHDIGQHARLRFPKGDAARRYNVLQKLAYCGVLLVLLPAIVLTGLTMSPAMNAAWPWLLDLFGGRQSARSIHFIAATLLVLFILVHIAMVVLAGPINEVRSMITGRYRLPKE</sequence>
<keyword evidence="3 6" id="KW-0812">Transmembrane</keyword>
<organism evidence="8 9">
    <name type="scientific">Aureimonas jatrophae</name>
    <dbReference type="NCBI Taxonomy" id="1166073"/>
    <lineage>
        <taxon>Bacteria</taxon>
        <taxon>Pseudomonadati</taxon>
        <taxon>Pseudomonadota</taxon>
        <taxon>Alphaproteobacteria</taxon>
        <taxon>Hyphomicrobiales</taxon>
        <taxon>Aurantimonadaceae</taxon>
        <taxon>Aureimonas</taxon>
    </lineage>
</organism>
<dbReference type="GO" id="GO:0009055">
    <property type="term" value="F:electron transfer activity"/>
    <property type="evidence" value="ECO:0007669"/>
    <property type="project" value="InterPro"/>
</dbReference>
<feature type="transmembrane region" description="Helical" evidence="6">
    <location>
        <begin position="242"/>
        <end position="264"/>
    </location>
</feature>
<dbReference type="Proteomes" id="UP000198793">
    <property type="component" value="Unassembled WGS sequence"/>
</dbReference>
<dbReference type="SUPFAM" id="SSF81342">
    <property type="entry name" value="Transmembrane di-heme cytochromes"/>
    <property type="match status" value="1"/>
</dbReference>
<gene>
    <name evidence="8" type="ORF">SAMN05192530_101749</name>
</gene>
<dbReference type="AlphaFoldDB" id="A0A1H0DFG0"/>
<evidence type="ECO:0000313" key="8">
    <source>
        <dbReference type="EMBL" id="SDN68719.1"/>
    </source>
</evidence>
<evidence type="ECO:0000256" key="3">
    <source>
        <dbReference type="ARBA" id="ARBA00022692"/>
    </source>
</evidence>
<dbReference type="InterPro" id="IPR011577">
    <property type="entry name" value="Cyt_b561_bac/Ni-Hgenase"/>
</dbReference>
<keyword evidence="2" id="KW-1003">Cell membrane</keyword>
<dbReference type="GO" id="GO:0005886">
    <property type="term" value="C:plasma membrane"/>
    <property type="evidence" value="ECO:0007669"/>
    <property type="project" value="UniProtKB-SubCell"/>
</dbReference>
<feature type="transmembrane region" description="Helical" evidence="6">
    <location>
        <begin position="33"/>
        <end position="53"/>
    </location>
</feature>
<evidence type="ECO:0000256" key="4">
    <source>
        <dbReference type="ARBA" id="ARBA00022989"/>
    </source>
</evidence>
<evidence type="ECO:0000313" key="9">
    <source>
        <dbReference type="Proteomes" id="UP000198793"/>
    </source>
</evidence>
<dbReference type="RefSeq" id="WP_425285130.1">
    <property type="nucleotide sequence ID" value="NZ_FNIT01000001.1"/>
</dbReference>
<evidence type="ECO:0000256" key="2">
    <source>
        <dbReference type="ARBA" id="ARBA00022475"/>
    </source>
</evidence>
<name>A0A1H0DFG0_9HYPH</name>
<protein>
    <submittedName>
        <fullName evidence="8">Thiosulfate reductase cytochrome b subunit</fullName>
    </submittedName>
</protein>
<feature type="domain" description="Cytochrome b561 bacterial/Ni-hydrogenase" evidence="7">
    <location>
        <begin position="26"/>
        <end position="276"/>
    </location>
</feature>
<proteinExistence type="predicted"/>
<keyword evidence="9" id="KW-1185">Reference proteome</keyword>
<dbReference type="InterPro" id="IPR051542">
    <property type="entry name" value="Hydrogenase_cytochrome"/>
</dbReference>
<evidence type="ECO:0000256" key="1">
    <source>
        <dbReference type="ARBA" id="ARBA00004651"/>
    </source>
</evidence>
<dbReference type="InterPro" id="IPR016174">
    <property type="entry name" value="Di-haem_cyt_TM"/>
</dbReference>
<feature type="transmembrane region" description="Helical" evidence="6">
    <location>
        <begin position="198"/>
        <end position="222"/>
    </location>
</feature>
<comment type="subcellular location">
    <subcellularLocation>
        <location evidence="1">Cell membrane</location>
        <topology evidence="1">Multi-pass membrane protein</topology>
    </subcellularLocation>
</comment>
<dbReference type="PANTHER" id="PTHR30485:SF1">
    <property type="entry name" value="CYTOCHROME YDHU-RELATED"/>
    <property type="match status" value="1"/>
</dbReference>
<dbReference type="GO" id="GO:0020037">
    <property type="term" value="F:heme binding"/>
    <property type="evidence" value="ECO:0007669"/>
    <property type="project" value="TreeGrafter"/>
</dbReference>
<evidence type="ECO:0000259" key="7">
    <source>
        <dbReference type="Pfam" id="PF01292"/>
    </source>
</evidence>
<dbReference type="GO" id="GO:0022904">
    <property type="term" value="P:respiratory electron transport chain"/>
    <property type="evidence" value="ECO:0007669"/>
    <property type="project" value="InterPro"/>
</dbReference>
<dbReference type="STRING" id="1166073.SAMN05192530_101749"/>
<keyword evidence="5 6" id="KW-0472">Membrane</keyword>
<accession>A0A1H0DFG0</accession>
<dbReference type="Pfam" id="PF01292">
    <property type="entry name" value="Ni_hydr_CYTB"/>
    <property type="match status" value="1"/>
</dbReference>
<evidence type="ECO:0000256" key="5">
    <source>
        <dbReference type="ARBA" id="ARBA00023136"/>
    </source>
</evidence>
<evidence type="ECO:0000256" key="6">
    <source>
        <dbReference type="SAM" id="Phobius"/>
    </source>
</evidence>
<reference evidence="8 9" key="1">
    <citation type="submission" date="2016-10" db="EMBL/GenBank/DDBJ databases">
        <authorList>
            <person name="de Groot N.N."/>
        </authorList>
    </citation>
    <scope>NUCLEOTIDE SEQUENCE [LARGE SCALE GENOMIC DNA]</scope>
    <source>
        <strain evidence="9">L7-484,KACC 16230,DSM 25025</strain>
    </source>
</reference>
<dbReference type="EMBL" id="FNIT01000001">
    <property type="protein sequence ID" value="SDN68719.1"/>
    <property type="molecule type" value="Genomic_DNA"/>
</dbReference>
<dbReference type="Gene3D" id="1.20.950.20">
    <property type="entry name" value="Transmembrane di-heme cytochromes, Chain C"/>
    <property type="match status" value="1"/>
</dbReference>
<feature type="transmembrane region" description="Helical" evidence="6">
    <location>
        <begin position="130"/>
        <end position="148"/>
    </location>
</feature>